<dbReference type="Pfam" id="PF01035">
    <property type="entry name" value="DNA_binding_1"/>
    <property type="match status" value="1"/>
</dbReference>
<proteinExistence type="predicted"/>
<organism evidence="8 9">
    <name type="scientific">Cryptosporangium japonicum</name>
    <dbReference type="NCBI Taxonomy" id="80872"/>
    <lineage>
        <taxon>Bacteria</taxon>
        <taxon>Bacillati</taxon>
        <taxon>Actinomycetota</taxon>
        <taxon>Actinomycetes</taxon>
        <taxon>Cryptosporangiales</taxon>
        <taxon>Cryptosporangiaceae</taxon>
        <taxon>Cryptosporangium</taxon>
    </lineage>
</organism>
<dbReference type="InterPro" id="IPR036388">
    <property type="entry name" value="WH-like_DNA-bd_sf"/>
</dbReference>
<dbReference type="Gene3D" id="3.30.160.70">
    <property type="entry name" value="Methylated DNA-protein cysteine methyltransferase domain"/>
    <property type="match status" value="1"/>
</dbReference>
<feature type="domain" description="Methylated-DNA-[protein]-cysteine S-methyltransferase DNA binding" evidence="7">
    <location>
        <begin position="104"/>
        <end position="187"/>
    </location>
</feature>
<keyword evidence="3" id="KW-0808">Transferase</keyword>
<evidence type="ECO:0000256" key="6">
    <source>
        <dbReference type="ARBA" id="ARBA00049348"/>
    </source>
</evidence>
<protein>
    <recommendedName>
        <fullName evidence="7">Methylated-DNA-[protein]-cysteine S-methyltransferase DNA binding domain-containing protein</fullName>
    </recommendedName>
</protein>
<evidence type="ECO:0000256" key="5">
    <source>
        <dbReference type="ARBA" id="ARBA00023204"/>
    </source>
</evidence>
<evidence type="ECO:0000256" key="2">
    <source>
        <dbReference type="ARBA" id="ARBA00022603"/>
    </source>
</evidence>
<name>A0ABN0USK8_9ACTN</name>
<comment type="caution">
    <text evidence="8">The sequence shown here is derived from an EMBL/GenBank/DDBJ whole genome shotgun (WGS) entry which is preliminary data.</text>
</comment>
<evidence type="ECO:0000256" key="4">
    <source>
        <dbReference type="ARBA" id="ARBA00022763"/>
    </source>
</evidence>
<evidence type="ECO:0000256" key="1">
    <source>
        <dbReference type="ARBA" id="ARBA00001286"/>
    </source>
</evidence>
<dbReference type="SUPFAM" id="SSF53155">
    <property type="entry name" value="Methylated DNA-protein cysteine methyltransferase domain"/>
    <property type="match status" value="1"/>
</dbReference>
<dbReference type="PROSITE" id="PS00374">
    <property type="entry name" value="MGMT"/>
    <property type="match status" value="1"/>
</dbReference>
<dbReference type="EMBL" id="BAAAGX010000020">
    <property type="protein sequence ID" value="GAA0260214.1"/>
    <property type="molecule type" value="Genomic_DNA"/>
</dbReference>
<reference evidence="8 9" key="1">
    <citation type="journal article" date="2019" name="Int. J. Syst. Evol. Microbiol.">
        <title>The Global Catalogue of Microorganisms (GCM) 10K type strain sequencing project: providing services to taxonomists for standard genome sequencing and annotation.</title>
        <authorList>
            <consortium name="The Broad Institute Genomics Platform"/>
            <consortium name="The Broad Institute Genome Sequencing Center for Infectious Disease"/>
            <person name="Wu L."/>
            <person name="Ma J."/>
        </authorList>
    </citation>
    <scope>NUCLEOTIDE SEQUENCE [LARGE SCALE GENOMIC DNA]</scope>
    <source>
        <strain evidence="8 9">JCM 10425</strain>
    </source>
</reference>
<dbReference type="Gene3D" id="1.10.10.10">
    <property type="entry name" value="Winged helix-like DNA-binding domain superfamily/Winged helix DNA-binding domain"/>
    <property type="match status" value="1"/>
</dbReference>
<dbReference type="NCBIfam" id="TIGR00589">
    <property type="entry name" value="ogt"/>
    <property type="match status" value="1"/>
</dbReference>
<dbReference type="InterPro" id="IPR036217">
    <property type="entry name" value="MethylDNA_cys_MeTrfase_DNAb"/>
</dbReference>
<comment type="catalytic activity">
    <reaction evidence="6">
        <text>a 6-O-methyl-2'-deoxyguanosine in DNA + L-cysteinyl-[protein] = S-methyl-L-cysteinyl-[protein] + a 2'-deoxyguanosine in DNA</text>
        <dbReference type="Rhea" id="RHEA:24000"/>
        <dbReference type="Rhea" id="RHEA-COMP:10131"/>
        <dbReference type="Rhea" id="RHEA-COMP:10132"/>
        <dbReference type="Rhea" id="RHEA-COMP:11367"/>
        <dbReference type="Rhea" id="RHEA-COMP:11368"/>
        <dbReference type="ChEBI" id="CHEBI:29950"/>
        <dbReference type="ChEBI" id="CHEBI:82612"/>
        <dbReference type="ChEBI" id="CHEBI:85445"/>
        <dbReference type="ChEBI" id="CHEBI:85448"/>
        <dbReference type="EC" id="2.1.1.63"/>
    </reaction>
</comment>
<dbReference type="InterPro" id="IPR036631">
    <property type="entry name" value="MGMT_N_sf"/>
</dbReference>
<evidence type="ECO:0000313" key="9">
    <source>
        <dbReference type="Proteomes" id="UP001500967"/>
    </source>
</evidence>
<keyword evidence="5" id="KW-0234">DNA repair</keyword>
<keyword evidence="2" id="KW-0489">Methyltransferase</keyword>
<dbReference type="CDD" id="cd06445">
    <property type="entry name" value="ATase"/>
    <property type="match status" value="1"/>
</dbReference>
<dbReference type="InterPro" id="IPR014048">
    <property type="entry name" value="MethylDNA_cys_MeTrfase_DNA-bd"/>
</dbReference>
<comment type="catalytic activity">
    <reaction evidence="1">
        <text>a 4-O-methyl-thymidine in DNA + L-cysteinyl-[protein] = a thymidine in DNA + S-methyl-L-cysteinyl-[protein]</text>
        <dbReference type="Rhea" id="RHEA:53428"/>
        <dbReference type="Rhea" id="RHEA-COMP:10131"/>
        <dbReference type="Rhea" id="RHEA-COMP:10132"/>
        <dbReference type="Rhea" id="RHEA-COMP:13555"/>
        <dbReference type="Rhea" id="RHEA-COMP:13556"/>
        <dbReference type="ChEBI" id="CHEBI:29950"/>
        <dbReference type="ChEBI" id="CHEBI:82612"/>
        <dbReference type="ChEBI" id="CHEBI:137386"/>
        <dbReference type="ChEBI" id="CHEBI:137387"/>
        <dbReference type="EC" id="2.1.1.63"/>
    </reaction>
</comment>
<evidence type="ECO:0000259" key="7">
    <source>
        <dbReference type="Pfam" id="PF01035"/>
    </source>
</evidence>
<dbReference type="SUPFAM" id="SSF46767">
    <property type="entry name" value="Methylated DNA-protein cysteine methyltransferase, C-terminal domain"/>
    <property type="match status" value="1"/>
</dbReference>
<keyword evidence="4" id="KW-0227">DNA damage</keyword>
<sequence>MGDGTLPGVEGEVRVEGETYAAVELVTPIGPLGVVVTPRGVLAVGLSGLGAAAEAAAGLPGLTAGPLPGALERVRAEFDAYFAGGLRRFTVPIDWRLSSGYARQVREALYVGVGYGETVSYGELARRVSGADVEGEFGAARAVGRAMATNPVPVIVPCHRVLAADGSLHGFGGGLEMKRRLLALEGAVPDVLF</sequence>
<accession>A0ABN0USK8</accession>
<dbReference type="Proteomes" id="UP001500967">
    <property type="component" value="Unassembled WGS sequence"/>
</dbReference>
<dbReference type="PANTHER" id="PTHR10815:SF5">
    <property type="entry name" value="METHYLATED-DNA--PROTEIN-CYSTEINE METHYLTRANSFERASE"/>
    <property type="match status" value="1"/>
</dbReference>
<dbReference type="PANTHER" id="PTHR10815">
    <property type="entry name" value="METHYLATED-DNA--PROTEIN-CYSTEINE METHYLTRANSFERASE"/>
    <property type="match status" value="1"/>
</dbReference>
<evidence type="ECO:0000313" key="8">
    <source>
        <dbReference type="EMBL" id="GAA0260214.1"/>
    </source>
</evidence>
<keyword evidence="9" id="KW-1185">Reference proteome</keyword>
<gene>
    <name evidence="8" type="ORF">GCM10009539_52060</name>
</gene>
<dbReference type="InterPro" id="IPR001497">
    <property type="entry name" value="MethylDNA_cys_MeTrfase_AS"/>
</dbReference>
<evidence type="ECO:0000256" key="3">
    <source>
        <dbReference type="ARBA" id="ARBA00022679"/>
    </source>
</evidence>